<keyword evidence="2 8" id="KW-0808">Transferase</keyword>
<keyword evidence="1 8" id="KW-0444">Lipid biosynthesis</keyword>
<dbReference type="OrthoDB" id="517356at2"/>
<proteinExistence type="inferred from homology"/>
<dbReference type="HAMAP" id="MF_00101">
    <property type="entry name" value="AcpS"/>
    <property type="match status" value="1"/>
</dbReference>
<evidence type="ECO:0000313" key="10">
    <source>
        <dbReference type="EMBL" id="QEG41199.1"/>
    </source>
</evidence>
<evidence type="ECO:0000259" key="9">
    <source>
        <dbReference type="Pfam" id="PF01648"/>
    </source>
</evidence>
<evidence type="ECO:0000256" key="5">
    <source>
        <dbReference type="ARBA" id="ARBA00022842"/>
    </source>
</evidence>
<dbReference type="InterPro" id="IPR008278">
    <property type="entry name" value="4-PPantetheinyl_Trfase_dom"/>
</dbReference>
<evidence type="ECO:0000256" key="2">
    <source>
        <dbReference type="ARBA" id="ARBA00022679"/>
    </source>
</evidence>
<comment type="catalytic activity">
    <reaction evidence="8">
        <text>apo-[ACP] + CoA = holo-[ACP] + adenosine 3',5'-bisphosphate + H(+)</text>
        <dbReference type="Rhea" id="RHEA:12068"/>
        <dbReference type="Rhea" id="RHEA-COMP:9685"/>
        <dbReference type="Rhea" id="RHEA-COMP:9690"/>
        <dbReference type="ChEBI" id="CHEBI:15378"/>
        <dbReference type="ChEBI" id="CHEBI:29999"/>
        <dbReference type="ChEBI" id="CHEBI:57287"/>
        <dbReference type="ChEBI" id="CHEBI:58343"/>
        <dbReference type="ChEBI" id="CHEBI:64479"/>
        <dbReference type="EC" id="2.7.8.7"/>
    </reaction>
</comment>
<reference evidence="10 11" key="1">
    <citation type="submission" date="2019-08" db="EMBL/GenBank/DDBJ databases">
        <title>Deep-cultivation of Planctomycetes and their phenomic and genomic characterization uncovers novel biology.</title>
        <authorList>
            <person name="Wiegand S."/>
            <person name="Jogler M."/>
            <person name="Boedeker C."/>
            <person name="Pinto D."/>
            <person name="Vollmers J."/>
            <person name="Rivas-Marin E."/>
            <person name="Kohn T."/>
            <person name="Peeters S.H."/>
            <person name="Heuer A."/>
            <person name="Rast P."/>
            <person name="Oberbeckmann S."/>
            <person name="Bunk B."/>
            <person name="Jeske O."/>
            <person name="Meyerdierks A."/>
            <person name="Storesund J.E."/>
            <person name="Kallscheuer N."/>
            <person name="Luecker S."/>
            <person name="Lage O.M."/>
            <person name="Pohl T."/>
            <person name="Merkel B.J."/>
            <person name="Hornburger P."/>
            <person name="Mueller R.-W."/>
            <person name="Bruemmer F."/>
            <person name="Labrenz M."/>
            <person name="Spormann A.M."/>
            <person name="Op den Camp H."/>
            <person name="Overmann J."/>
            <person name="Amann R."/>
            <person name="Jetten M.S.M."/>
            <person name="Mascher T."/>
            <person name="Medema M.H."/>
            <person name="Devos D.P."/>
            <person name="Kaster A.-K."/>
            <person name="Ovreas L."/>
            <person name="Rohde M."/>
            <person name="Galperin M.Y."/>
            <person name="Jogler C."/>
        </authorList>
    </citation>
    <scope>NUCLEOTIDE SEQUENCE [LARGE SCALE GENOMIC DNA]</scope>
    <source>
        <strain evidence="10 11">UC8</strain>
    </source>
</reference>
<gene>
    <name evidence="8 10" type="primary">acpS</name>
    <name evidence="10" type="ORF">UC8_32180</name>
</gene>
<dbReference type="InterPro" id="IPR002582">
    <property type="entry name" value="ACPS"/>
</dbReference>
<dbReference type="InterPro" id="IPR004568">
    <property type="entry name" value="Ppantetheine-prot_Trfase_dom"/>
</dbReference>
<comment type="function">
    <text evidence="8">Transfers the 4'-phosphopantetheine moiety from coenzyme A to a Ser of acyl-carrier-protein.</text>
</comment>
<evidence type="ECO:0000313" key="11">
    <source>
        <dbReference type="Proteomes" id="UP000325286"/>
    </source>
</evidence>
<dbReference type="SUPFAM" id="SSF56214">
    <property type="entry name" value="4'-phosphopantetheinyl transferase"/>
    <property type="match status" value="1"/>
</dbReference>
<dbReference type="NCBIfam" id="TIGR00516">
    <property type="entry name" value="acpS"/>
    <property type="match status" value="1"/>
</dbReference>
<keyword evidence="4 8" id="KW-0276">Fatty acid metabolism</keyword>
<organism evidence="10 11">
    <name type="scientific">Roseimaritima ulvae</name>
    <dbReference type="NCBI Taxonomy" id="980254"/>
    <lineage>
        <taxon>Bacteria</taxon>
        <taxon>Pseudomonadati</taxon>
        <taxon>Planctomycetota</taxon>
        <taxon>Planctomycetia</taxon>
        <taxon>Pirellulales</taxon>
        <taxon>Pirellulaceae</taxon>
        <taxon>Roseimaritima</taxon>
    </lineage>
</organism>
<evidence type="ECO:0000256" key="8">
    <source>
        <dbReference type="HAMAP-Rule" id="MF_00101"/>
    </source>
</evidence>
<dbReference type="GO" id="GO:0000287">
    <property type="term" value="F:magnesium ion binding"/>
    <property type="evidence" value="ECO:0007669"/>
    <property type="project" value="UniProtKB-UniRule"/>
</dbReference>
<dbReference type="GO" id="GO:0005737">
    <property type="term" value="C:cytoplasm"/>
    <property type="evidence" value="ECO:0007669"/>
    <property type="project" value="UniProtKB-SubCell"/>
</dbReference>
<accession>A0A5B9QTC8</accession>
<dbReference type="KEGG" id="rul:UC8_32180"/>
<dbReference type="AlphaFoldDB" id="A0A5B9QTC8"/>
<dbReference type="Pfam" id="PF01648">
    <property type="entry name" value="ACPS"/>
    <property type="match status" value="1"/>
</dbReference>
<evidence type="ECO:0000256" key="7">
    <source>
        <dbReference type="ARBA" id="ARBA00023160"/>
    </source>
</evidence>
<evidence type="ECO:0000256" key="1">
    <source>
        <dbReference type="ARBA" id="ARBA00022516"/>
    </source>
</evidence>
<keyword evidence="3 8" id="KW-0479">Metal-binding</keyword>
<evidence type="ECO:0000256" key="4">
    <source>
        <dbReference type="ARBA" id="ARBA00022832"/>
    </source>
</evidence>
<dbReference type="Gene3D" id="3.90.470.20">
    <property type="entry name" value="4'-phosphopantetheinyl transferase domain"/>
    <property type="match status" value="1"/>
</dbReference>
<dbReference type="GO" id="GO:0008897">
    <property type="term" value="F:holo-[acyl-carrier-protein] synthase activity"/>
    <property type="evidence" value="ECO:0007669"/>
    <property type="project" value="UniProtKB-UniRule"/>
</dbReference>
<keyword evidence="11" id="KW-1185">Reference proteome</keyword>
<dbReference type="EMBL" id="CP042914">
    <property type="protein sequence ID" value="QEG41199.1"/>
    <property type="molecule type" value="Genomic_DNA"/>
</dbReference>
<evidence type="ECO:0000256" key="6">
    <source>
        <dbReference type="ARBA" id="ARBA00023098"/>
    </source>
</evidence>
<comment type="cofactor">
    <cofactor evidence="8">
        <name>Mg(2+)</name>
        <dbReference type="ChEBI" id="CHEBI:18420"/>
    </cofactor>
</comment>
<comment type="subcellular location">
    <subcellularLocation>
        <location evidence="8">Cytoplasm</location>
    </subcellularLocation>
</comment>
<dbReference type="NCBIfam" id="TIGR00556">
    <property type="entry name" value="pantethn_trn"/>
    <property type="match status" value="1"/>
</dbReference>
<protein>
    <recommendedName>
        <fullName evidence="8">Holo-[acyl-carrier-protein] synthase</fullName>
        <shortName evidence="8">Holo-ACP synthase</shortName>
        <ecNumber evidence="8">2.7.8.7</ecNumber>
    </recommendedName>
    <alternativeName>
        <fullName evidence="8">4'-phosphopantetheinyl transferase AcpS</fullName>
    </alternativeName>
</protein>
<feature type="binding site" evidence="8">
    <location>
        <position position="58"/>
    </location>
    <ligand>
        <name>Mg(2+)</name>
        <dbReference type="ChEBI" id="CHEBI:18420"/>
    </ligand>
</feature>
<dbReference type="GO" id="GO:0006633">
    <property type="term" value="P:fatty acid biosynthetic process"/>
    <property type="evidence" value="ECO:0007669"/>
    <property type="project" value="UniProtKB-UniRule"/>
</dbReference>
<name>A0A5B9QTC8_9BACT</name>
<comment type="caution">
    <text evidence="8">Lacks conserved residue(s) required for the propagation of feature annotation.</text>
</comment>
<evidence type="ECO:0000256" key="3">
    <source>
        <dbReference type="ARBA" id="ARBA00022723"/>
    </source>
</evidence>
<dbReference type="Proteomes" id="UP000325286">
    <property type="component" value="Chromosome"/>
</dbReference>
<sequence length="127" mass="14169">MTIHRLGTHIVECARIANMIQQHGELFLERVYTPDEIEYCNQHGTPHHLYASRWAAKEAVLKCLMIRGTSGIHWTDMEVVVDSDGEPRVLLSAQAKLAAEAIGIEEILLTMAHCRTYATATAVSLLD</sequence>
<keyword evidence="7 8" id="KW-0275">Fatty acid biosynthesis</keyword>
<keyword evidence="5 8" id="KW-0460">Magnesium</keyword>
<dbReference type="RefSeq" id="WP_068139301.1">
    <property type="nucleotide sequence ID" value="NZ_CP042914.1"/>
</dbReference>
<keyword evidence="8" id="KW-0963">Cytoplasm</keyword>
<feature type="domain" description="4'-phosphopantetheinyl transferase" evidence="9">
    <location>
        <begin position="6"/>
        <end position="99"/>
    </location>
</feature>
<keyword evidence="6 8" id="KW-0443">Lipid metabolism</keyword>
<dbReference type="InterPro" id="IPR037143">
    <property type="entry name" value="4-PPantetheinyl_Trfase_dom_sf"/>
</dbReference>
<comment type="similarity">
    <text evidence="8">Belongs to the P-Pant transferase superfamily. AcpS family.</text>
</comment>
<dbReference type="EC" id="2.7.8.7" evidence="8"/>